<dbReference type="EC" id="2.1.1.182" evidence="7"/>
<dbReference type="InterPro" id="IPR001737">
    <property type="entry name" value="KsgA/Erm"/>
</dbReference>
<comment type="caution">
    <text evidence="10">The sequence shown here is derived from an EMBL/GenBank/DDBJ whole genome shotgun (WGS) entry which is preliminary data.</text>
</comment>
<dbReference type="CDD" id="cd02440">
    <property type="entry name" value="AdoMet_MTases"/>
    <property type="match status" value="1"/>
</dbReference>
<dbReference type="PANTHER" id="PTHR11727">
    <property type="entry name" value="DIMETHYLADENOSINE TRANSFERASE"/>
    <property type="match status" value="1"/>
</dbReference>
<keyword evidence="11" id="KW-1185">Reference proteome</keyword>
<accession>A0ABT8G5A6</accession>
<evidence type="ECO:0000256" key="4">
    <source>
        <dbReference type="ARBA" id="ARBA00022679"/>
    </source>
</evidence>
<keyword evidence="2 7" id="KW-0698">rRNA processing</keyword>
<feature type="binding site" evidence="7 8">
    <location>
        <position position="134"/>
    </location>
    <ligand>
        <name>S-adenosyl-L-methionine</name>
        <dbReference type="ChEBI" id="CHEBI:59789"/>
    </ligand>
</feature>
<dbReference type="PANTHER" id="PTHR11727:SF7">
    <property type="entry name" value="DIMETHYLADENOSINE TRANSFERASE-RELATED"/>
    <property type="match status" value="1"/>
</dbReference>
<dbReference type="InterPro" id="IPR029063">
    <property type="entry name" value="SAM-dependent_MTases_sf"/>
</dbReference>
<dbReference type="InterPro" id="IPR011530">
    <property type="entry name" value="rRNA_adenine_dimethylase"/>
</dbReference>
<dbReference type="EMBL" id="JAUHPV010000013">
    <property type="protein sequence ID" value="MDN4474202.1"/>
    <property type="molecule type" value="Genomic_DNA"/>
</dbReference>
<dbReference type="NCBIfam" id="TIGR00755">
    <property type="entry name" value="ksgA"/>
    <property type="match status" value="1"/>
</dbReference>
<feature type="binding site" evidence="7 8">
    <location>
        <position position="81"/>
    </location>
    <ligand>
        <name>S-adenosyl-L-methionine</name>
        <dbReference type="ChEBI" id="CHEBI:59789"/>
    </ligand>
</feature>
<evidence type="ECO:0000313" key="11">
    <source>
        <dbReference type="Proteomes" id="UP001172738"/>
    </source>
</evidence>
<evidence type="ECO:0000256" key="7">
    <source>
        <dbReference type="HAMAP-Rule" id="MF_00607"/>
    </source>
</evidence>
<evidence type="ECO:0000256" key="1">
    <source>
        <dbReference type="ARBA" id="ARBA00022490"/>
    </source>
</evidence>
<dbReference type="PROSITE" id="PS51689">
    <property type="entry name" value="SAM_RNA_A_N6_MT"/>
    <property type="match status" value="1"/>
</dbReference>
<evidence type="ECO:0000259" key="9">
    <source>
        <dbReference type="SMART" id="SM00650"/>
    </source>
</evidence>
<proteinExistence type="inferred from homology"/>
<feature type="domain" description="Ribosomal RNA adenine methylase transferase N-terminal" evidence="9">
    <location>
        <begin position="40"/>
        <end position="219"/>
    </location>
</feature>
<feature type="binding site" evidence="7 8">
    <location>
        <position position="33"/>
    </location>
    <ligand>
        <name>S-adenosyl-L-methionine</name>
        <dbReference type="ChEBI" id="CHEBI:59789"/>
    </ligand>
</feature>
<dbReference type="SUPFAM" id="SSF53335">
    <property type="entry name" value="S-adenosyl-L-methionine-dependent methyltransferases"/>
    <property type="match status" value="1"/>
</dbReference>
<keyword evidence="4 7" id="KW-0808">Transferase</keyword>
<evidence type="ECO:0000256" key="8">
    <source>
        <dbReference type="PROSITE-ProRule" id="PRU01026"/>
    </source>
</evidence>
<keyword evidence="1 7" id="KW-0963">Cytoplasm</keyword>
<dbReference type="InterPro" id="IPR020598">
    <property type="entry name" value="rRNA_Ade_methylase_Trfase_N"/>
</dbReference>
<organism evidence="10 11">
    <name type="scientific">Demequina zhanjiangensis</name>
    <dbReference type="NCBI Taxonomy" id="3051659"/>
    <lineage>
        <taxon>Bacteria</taxon>
        <taxon>Bacillati</taxon>
        <taxon>Actinomycetota</taxon>
        <taxon>Actinomycetes</taxon>
        <taxon>Micrococcales</taxon>
        <taxon>Demequinaceae</taxon>
        <taxon>Demequina</taxon>
    </lineage>
</organism>
<feature type="binding site" evidence="7 8">
    <location>
        <position position="35"/>
    </location>
    <ligand>
        <name>S-adenosyl-L-methionine</name>
        <dbReference type="ChEBI" id="CHEBI:59789"/>
    </ligand>
</feature>
<keyword evidence="5 7" id="KW-0949">S-adenosyl-L-methionine</keyword>
<keyword evidence="3 7" id="KW-0489">Methyltransferase</keyword>
<feature type="binding site" evidence="7 8">
    <location>
        <position position="60"/>
    </location>
    <ligand>
        <name>S-adenosyl-L-methionine</name>
        <dbReference type="ChEBI" id="CHEBI:59789"/>
    </ligand>
</feature>
<reference evidence="10" key="1">
    <citation type="submission" date="2023-06" db="EMBL/GenBank/DDBJ databases">
        <title>SYSU T00b26.</title>
        <authorList>
            <person name="Gao L."/>
            <person name="Fang B.-Z."/>
            <person name="Li W.-J."/>
        </authorList>
    </citation>
    <scope>NUCLEOTIDE SEQUENCE</scope>
    <source>
        <strain evidence="10">SYSU T00b26</strain>
    </source>
</reference>
<dbReference type="Proteomes" id="UP001172738">
    <property type="component" value="Unassembled WGS sequence"/>
</dbReference>
<evidence type="ECO:0000313" key="10">
    <source>
        <dbReference type="EMBL" id="MDN4474202.1"/>
    </source>
</evidence>
<comment type="similarity">
    <text evidence="7">Belongs to the class I-like SAM-binding methyltransferase superfamily. rRNA adenine N(6)-methyltransferase family. RsmA subfamily.</text>
</comment>
<dbReference type="InterPro" id="IPR020596">
    <property type="entry name" value="rRNA_Ade_Mease_Trfase_CS"/>
</dbReference>
<evidence type="ECO:0000256" key="5">
    <source>
        <dbReference type="ARBA" id="ARBA00022691"/>
    </source>
</evidence>
<dbReference type="Gene3D" id="1.10.8.100">
    <property type="entry name" value="Ribosomal RNA adenine dimethylase-like, domain 2"/>
    <property type="match status" value="1"/>
</dbReference>
<feature type="binding site" evidence="7 8">
    <location>
        <position position="111"/>
    </location>
    <ligand>
        <name>S-adenosyl-L-methionine</name>
        <dbReference type="ChEBI" id="CHEBI:59789"/>
    </ligand>
</feature>
<dbReference type="HAMAP" id="MF_00607">
    <property type="entry name" value="16SrRNA_methyltr_A"/>
    <property type="match status" value="1"/>
</dbReference>
<dbReference type="SMART" id="SM00650">
    <property type="entry name" value="rADc"/>
    <property type="match status" value="1"/>
</dbReference>
<comment type="catalytic activity">
    <reaction evidence="7">
        <text>adenosine(1518)/adenosine(1519) in 16S rRNA + 4 S-adenosyl-L-methionine = N(6)-dimethyladenosine(1518)/N(6)-dimethyladenosine(1519) in 16S rRNA + 4 S-adenosyl-L-homocysteine + 4 H(+)</text>
        <dbReference type="Rhea" id="RHEA:19609"/>
        <dbReference type="Rhea" id="RHEA-COMP:10232"/>
        <dbReference type="Rhea" id="RHEA-COMP:10233"/>
        <dbReference type="ChEBI" id="CHEBI:15378"/>
        <dbReference type="ChEBI" id="CHEBI:57856"/>
        <dbReference type="ChEBI" id="CHEBI:59789"/>
        <dbReference type="ChEBI" id="CHEBI:74411"/>
        <dbReference type="ChEBI" id="CHEBI:74493"/>
        <dbReference type="EC" id="2.1.1.182"/>
    </reaction>
</comment>
<dbReference type="InterPro" id="IPR023165">
    <property type="entry name" value="rRNA_Ade_diMease-like_C"/>
</dbReference>
<keyword evidence="6 7" id="KW-0694">RNA-binding</keyword>
<comment type="function">
    <text evidence="7">Specifically dimethylates two adjacent adenosines (A1518 and A1519) in the loop of a conserved hairpin near the 3'-end of 16S rRNA in the 30S particle. May play a critical role in biogenesis of 30S subunits.</text>
</comment>
<protein>
    <recommendedName>
        <fullName evidence="7">Ribosomal RNA small subunit methyltransferase A</fullName>
        <ecNumber evidence="7">2.1.1.182</ecNumber>
    </recommendedName>
    <alternativeName>
        <fullName evidence="7">16S rRNA (adenine(1518)-N(6)/adenine(1519)-N(6))-dimethyltransferase</fullName>
    </alternativeName>
    <alternativeName>
        <fullName evidence="7">16S rRNA dimethyladenosine transferase</fullName>
    </alternativeName>
    <alternativeName>
        <fullName evidence="7">16S rRNA dimethylase</fullName>
    </alternativeName>
    <alternativeName>
        <fullName evidence="7">S-adenosylmethionine-6-N', N'-adenosyl(rRNA) dimethyltransferase</fullName>
    </alternativeName>
</protein>
<gene>
    <name evidence="7 10" type="primary">rsmA</name>
    <name evidence="7" type="synonym">ksgA</name>
    <name evidence="10" type="ORF">QQX04_14465</name>
</gene>
<name>A0ABT8G5A6_9MICO</name>
<evidence type="ECO:0000256" key="3">
    <source>
        <dbReference type="ARBA" id="ARBA00022603"/>
    </source>
</evidence>
<evidence type="ECO:0000256" key="6">
    <source>
        <dbReference type="ARBA" id="ARBA00022884"/>
    </source>
</evidence>
<evidence type="ECO:0000256" key="2">
    <source>
        <dbReference type="ARBA" id="ARBA00022552"/>
    </source>
</evidence>
<dbReference type="Pfam" id="PF00398">
    <property type="entry name" value="RrnaAD"/>
    <property type="match status" value="1"/>
</dbReference>
<comment type="subcellular location">
    <subcellularLocation>
        <location evidence="7">Cytoplasm</location>
    </subcellularLocation>
</comment>
<sequence length="293" mass="30614">MVLTPVADLLGPSDVRTLAESLGTAPTKKWGQNFVVDAGTVRRIVRIAGVEAGDHVVEVGPGLGSLTLALLEAGAWVTAVEIDPLLAAALPQTAAARAPEGSERLAVIGQDALEVRELPGAGPEAGPPAALVANLPYNVSVPVILHFLETFPALQRVLVMVQAEVADRLAAPPGSRTYGIPSAKAAWYCDVRRAGDVGRAVFWPVPRVDSALVLMERRDPPSTTATREEVFAVIDAAFAQRRKALRGALASLAGSSARSEQALLSAGISPLTRGEQLGIEDFTRIAEAMAALD</sequence>
<dbReference type="Gene3D" id="3.40.50.150">
    <property type="entry name" value="Vaccinia Virus protein VP39"/>
    <property type="match status" value="1"/>
</dbReference>
<dbReference type="PROSITE" id="PS01131">
    <property type="entry name" value="RRNA_A_DIMETH"/>
    <property type="match status" value="1"/>
</dbReference>
<dbReference type="GO" id="GO:0052908">
    <property type="term" value="F:16S rRNA (adenine(1518)-N(6)/adenine(1519)-N(6))-dimethyltransferase activity"/>
    <property type="evidence" value="ECO:0007669"/>
    <property type="project" value="UniProtKB-EC"/>
</dbReference>